<dbReference type="InterPro" id="IPR020846">
    <property type="entry name" value="MFS_dom"/>
</dbReference>
<feature type="transmembrane region" description="Helical" evidence="7">
    <location>
        <begin position="58"/>
        <end position="77"/>
    </location>
</feature>
<feature type="transmembrane region" description="Helical" evidence="7">
    <location>
        <begin position="266"/>
        <end position="291"/>
    </location>
</feature>
<evidence type="ECO:0000256" key="6">
    <source>
        <dbReference type="ARBA" id="ARBA00023136"/>
    </source>
</evidence>
<gene>
    <name evidence="9" type="ORF">ACFP7A_07470</name>
</gene>
<dbReference type="CDD" id="cd17503">
    <property type="entry name" value="MFS_LmrB_MDR_like"/>
    <property type="match status" value="1"/>
</dbReference>
<feature type="domain" description="Major facilitator superfamily (MFS) profile" evidence="8">
    <location>
        <begin position="16"/>
        <end position="470"/>
    </location>
</feature>
<evidence type="ECO:0000256" key="1">
    <source>
        <dbReference type="ARBA" id="ARBA00004651"/>
    </source>
</evidence>
<feature type="transmembrane region" description="Helical" evidence="7">
    <location>
        <begin position="356"/>
        <end position="374"/>
    </location>
</feature>
<accession>A0ABW1WDI0</accession>
<dbReference type="NCBIfam" id="TIGR00711">
    <property type="entry name" value="efflux_EmrB"/>
    <property type="match status" value="1"/>
</dbReference>
<dbReference type="Gene3D" id="1.20.1720.10">
    <property type="entry name" value="Multidrug resistance protein D"/>
    <property type="match status" value="1"/>
</dbReference>
<evidence type="ECO:0000256" key="2">
    <source>
        <dbReference type="ARBA" id="ARBA00022448"/>
    </source>
</evidence>
<keyword evidence="6 7" id="KW-0472">Membrane</keyword>
<evidence type="ECO:0000259" key="8">
    <source>
        <dbReference type="PROSITE" id="PS50850"/>
    </source>
</evidence>
<feature type="transmembrane region" description="Helical" evidence="7">
    <location>
        <begin position="170"/>
        <end position="191"/>
    </location>
</feature>
<dbReference type="PROSITE" id="PS50850">
    <property type="entry name" value="MFS"/>
    <property type="match status" value="1"/>
</dbReference>
<feature type="transmembrane region" description="Helical" evidence="7">
    <location>
        <begin position="111"/>
        <end position="131"/>
    </location>
</feature>
<evidence type="ECO:0000256" key="5">
    <source>
        <dbReference type="ARBA" id="ARBA00022989"/>
    </source>
</evidence>
<feature type="transmembrane region" description="Helical" evidence="7">
    <location>
        <begin position="297"/>
        <end position="319"/>
    </location>
</feature>
<sequence>MTTSNTIKQEIKRGPITVALIIGAFVAILNETLLNIALSDLIHYFHVTPTTVQWLTTAYLLVIGILMPVTALLTGWFTTRQMFLGAMTIFLIGSVICGFAPSFAFLLTGRIIQAAGSGLILPVMMNTILFIYPPEKRGGAMGLIGLVIMFAPALGPTLSGLIIASLSWRWLFYLVIPLAAFSILFAARYLTNVSEVTRPKVEIPSIILSTVGFGGLVYGMGSSAEGGWVGPTFMIIGAISLVLFVWRQLVIKDPILDFRAFNYPMYTLSTVILILIMVTLFATMILLPLYLQRALLLSSFAAGIVLLPGGLINGMLSPLMGKLFDKFGPRWLVTPGLLIVCVVVWLFSRLTVSESMLYIIILYCALLIGLAMVMMPVSTTGLNQLPKRLYPHGTAIMNTLQQVAGGIGTAVFIGIMVTGQKTYLSHVSNPEAQTQVLHALVAGMSHAFFIAMIIGVFSLILSLFLKRTIAPKEEPAEE</sequence>
<dbReference type="RefSeq" id="WP_253054223.1">
    <property type="nucleotide sequence ID" value="NZ_JAMXWN010000006.1"/>
</dbReference>
<organism evidence="9 10">
    <name type="scientific">Sporolactobacillus kofuensis</name>
    <dbReference type="NCBI Taxonomy" id="269672"/>
    <lineage>
        <taxon>Bacteria</taxon>
        <taxon>Bacillati</taxon>
        <taxon>Bacillota</taxon>
        <taxon>Bacilli</taxon>
        <taxon>Bacillales</taxon>
        <taxon>Sporolactobacillaceae</taxon>
        <taxon>Sporolactobacillus</taxon>
    </lineage>
</organism>
<keyword evidence="3" id="KW-1003">Cell membrane</keyword>
<dbReference type="InterPro" id="IPR004638">
    <property type="entry name" value="EmrB-like"/>
</dbReference>
<feature type="transmembrane region" description="Helical" evidence="7">
    <location>
        <begin position="437"/>
        <end position="465"/>
    </location>
</feature>
<dbReference type="InterPro" id="IPR011701">
    <property type="entry name" value="MFS"/>
</dbReference>
<dbReference type="Proteomes" id="UP001596267">
    <property type="component" value="Unassembled WGS sequence"/>
</dbReference>
<evidence type="ECO:0000313" key="9">
    <source>
        <dbReference type="EMBL" id="MFC6386436.1"/>
    </source>
</evidence>
<feature type="transmembrane region" description="Helical" evidence="7">
    <location>
        <begin position="16"/>
        <end position="38"/>
    </location>
</feature>
<feature type="transmembrane region" description="Helical" evidence="7">
    <location>
        <begin position="395"/>
        <end position="417"/>
    </location>
</feature>
<feature type="transmembrane region" description="Helical" evidence="7">
    <location>
        <begin position="331"/>
        <end position="350"/>
    </location>
</feature>
<keyword evidence="10" id="KW-1185">Reference proteome</keyword>
<dbReference type="PANTHER" id="PTHR42718">
    <property type="entry name" value="MAJOR FACILITATOR SUPERFAMILY MULTIDRUG TRANSPORTER MFSC"/>
    <property type="match status" value="1"/>
</dbReference>
<feature type="transmembrane region" description="Helical" evidence="7">
    <location>
        <begin position="227"/>
        <end position="246"/>
    </location>
</feature>
<proteinExistence type="predicted"/>
<name>A0ABW1WDI0_9BACL</name>
<keyword evidence="2" id="KW-0813">Transport</keyword>
<feature type="transmembrane region" description="Helical" evidence="7">
    <location>
        <begin position="143"/>
        <end position="164"/>
    </location>
</feature>
<evidence type="ECO:0000313" key="10">
    <source>
        <dbReference type="Proteomes" id="UP001596267"/>
    </source>
</evidence>
<dbReference type="EMBL" id="JBHSTQ010000006">
    <property type="protein sequence ID" value="MFC6386436.1"/>
    <property type="molecule type" value="Genomic_DNA"/>
</dbReference>
<dbReference type="Pfam" id="PF07690">
    <property type="entry name" value="MFS_1"/>
    <property type="match status" value="1"/>
</dbReference>
<dbReference type="PRINTS" id="PR01036">
    <property type="entry name" value="TCRTETB"/>
</dbReference>
<dbReference type="InterPro" id="IPR036259">
    <property type="entry name" value="MFS_trans_sf"/>
</dbReference>
<dbReference type="Gene3D" id="1.20.1250.20">
    <property type="entry name" value="MFS general substrate transporter like domains"/>
    <property type="match status" value="1"/>
</dbReference>
<comment type="caution">
    <text evidence="9">The sequence shown here is derived from an EMBL/GenBank/DDBJ whole genome shotgun (WGS) entry which is preliminary data.</text>
</comment>
<comment type="subcellular location">
    <subcellularLocation>
        <location evidence="1">Cell membrane</location>
        <topology evidence="1">Multi-pass membrane protein</topology>
    </subcellularLocation>
</comment>
<keyword evidence="5 7" id="KW-1133">Transmembrane helix</keyword>
<evidence type="ECO:0000256" key="7">
    <source>
        <dbReference type="SAM" id="Phobius"/>
    </source>
</evidence>
<protein>
    <submittedName>
        <fullName evidence="9">MDR family MFS transporter</fullName>
    </submittedName>
</protein>
<dbReference type="SUPFAM" id="SSF103473">
    <property type="entry name" value="MFS general substrate transporter"/>
    <property type="match status" value="1"/>
</dbReference>
<reference evidence="10" key="1">
    <citation type="journal article" date="2019" name="Int. J. Syst. Evol. Microbiol.">
        <title>The Global Catalogue of Microorganisms (GCM) 10K type strain sequencing project: providing services to taxonomists for standard genome sequencing and annotation.</title>
        <authorList>
            <consortium name="The Broad Institute Genomics Platform"/>
            <consortium name="The Broad Institute Genome Sequencing Center for Infectious Disease"/>
            <person name="Wu L."/>
            <person name="Ma J."/>
        </authorList>
    </citation>
    <scope>NUCLEOTIDE SEQUENCE [LARGE SCALE GENOMIC DNA]</scope>
    <source>
        <strain evidence="10">CCUG 42001</strain>
    </source>
</reference>
<dbReference type="PANTHER" id="PTHR42718:SF43">
    <property type="entry name" value="LINCOMYCIN RESISTANCE PROTEIN LMRB"/>
    <property type="match status" value="1"/>
</dbReference>
<evidence type="ECO:0000256" key="4">
    <source>
        <dbReference type="ARBA" id="ARBA00022692"/>
    </source>
</evidence>
<feature type="transmembrane region" description="Helical" evidence="7">
    <location>
        <begin position="84"/>
        <end position="105"/>
    </location>
</feature>
<evidence type="ECO:0000256" key="3">
    <source>
        <dbReference type="ARBA" id="ARBA00022475"/>
    </source>
</evidence>
<keyword evidence="4 7" id="KW-0812">Transmembrane</keyword>